<reference evidence="2" key="1">
    <citation type="journal article" date="2020" name="Phytopathology">
        <title>Genome Sequence Resources of Colletotrichum truncatum, C. plurivorum, C. musicola, and C. sojae: Four Species Pathogenic to Soybean (Glycine max).</title>
        <authorList>
            <person name="Rogerio F."/>
            <person name="Boufleur T.R."/>
            <person name="Ciampi-Guillardi M."/>
            <person name="Sukno S.A."/>
            <person name="Thon M.R."/>
            <person name="Massola Junior N.S."/>
            <person name="Baroncelli R."/>
        </authorList>
    </citation>
    <scope>NUCLEOTIDE SEQUENCE</scope>
    <source>
        <strain evidence="2">LFN00145</strain>
    </source>
</reference>
<dbReference type="AlphaFoldDB" id="A0A8H6NST6"/>
<comment type="caution">
    <text evidence="2">The sequence shown here is derived from an EMBL/GenBank/DDBJ whole genome shotgun (WGS) entry which is preliminary data.</text>
</comment>
<dbReference type="EMBL" id="WIGO01000001">
    <property type="protein sequence ID" value="KAF6841962.1"/>
    <property type="molecule type" value="Genomic_DNA"/>
</dbReference>
<proteinExistence type="predicted"/>
<feature type="region of interest" description="Disordered" evidence="1">
    <location>
        <begin position="41"/>
        <end position="79"/>
    </location>
</feature>
<accession>A0A8H6NST6</accession>
<gene>
    <name evidence="2" type="ORF">CPLU01_00055</name>
</gene>
<evidence type="ECO:0000256" key="1">
    <source>
        <dbReference type="SAM" id="MobiDB-lite"/>
    </source>
</evidence>
<keyword evidence="3" id="KW-1185">Reference proteome</keyword>
<feature type="compositionally biased region" description="Pro residues" evidence="1">
    <location>
        <begin position="61"/>
        <end position="79"/>
    </location>
</feature>
<evidence type="ECO:0000313" key="2">
    <source>
        <dbReference type="EMBL" id="KAF6841962.1"/>
    </source>
</evidence>
<sequence length="124" mass="12196">MEDLSLPTTNLEPISRPSSTCTSASASLQQLPGISALAQASAASSPQLRTETIAATAPASTPTPAPAPAQAPAPAPAPVPVPVPVSVPAPTPTYASPAATTGGGSSMNGPVSSYGTFLHHFLRV</sequence>
<protein>
    <submittedName>
        <fullName evidence="2">GATA transcription factor</fullName>
    </submittedName>
</protein>
<organism evidence="2 3">
    <name type="scientific">Colletotrichum plurivorum</name>
    <dbReference type="NCBI Taxonomy" id="2175906"/>
    <lineage>
        <taxon>Eukaryota</taxon>
        <taxon>Fungi</taxon>
        <taxon>Dikarya</taxon>
        <taxon>Ascomycota</taxon>
        <taxon>Pezizomycotina</taxon>
        <taxon>Sordariomycetes</taxon>
        <taxon>Hypocreomycetidae</taxon>
        <taxon>Glomerellales</taxon>
        <taxon>Glomerellaceae</taxon>
        <taxon>Colletotrichum</taxon>
        <taxon>Colletotrichum orchidearum species complex</taxon>
    </lineage>
</organism>
<dbReference type="Proteomes" id="UP000654918">
    <property type="component" value="Unassembled WGS sequence"/>
</dbReference>
<feature type="region of interest" description="Disordered" evidence="1">
    <location>
        <begin position="1"/>
        <end position="26"/>
    </location>
</feature>
<name>A0A8H6NST6_9PEZI</name>
<evidence type="ECO:0000313" key="3">
    <source>
        <dbReference type="Proteomes" id="UP000654918"/>
    </source>
</evidence>